<dbReference type="AlphaFoldDB" id="A0A395I3V7"/>
<protein>
    <recommendedName>
        <fullName evidence="3">Asparagine synthetase domain-containing protein</fullName>
    </recommendedName>
</protein>
<keyword evidence="1" id="KW-0547">Nucleotide-binding</keyword>
<organism evidence="4 5">
    <name type="scientific">Aspergillus homomorphus (strain CBS 101889)</name>
    <dbReference type="NCBI Taxonomy" id="1450537"/>
    <lineage>
        <taxon>Eukaryota</taxon>
        <taxon>Fungi</taxon>
        <taxon>Dikarya</taxon>
        <taxon>Ascomycota</taxon>
        <taxon>Pezizomycotina</taxon>
        <taxon>Eurotiomycetes</taxon>
        <taxon>Eurotiomycetidae</taxon>
        <taxon>Eurotiales</taxon>
        <taxon>Aspergillaceae</taxon>
        <taxon>Aspergillus</taxon>
        <taxon>Aspergillus subgen. Circumdati</taxon>
    </lineage>
</organism>
<dbReference type="VEuPathDB" id="FungiDB:BO97DRAFT_422123"/>
<accession>A0A395I3V7</accession>
<dbReference type="OrthoDB" id="409189at2759"/>
<dbReference type="GO" id="GO:0005829">
    <property type="term" value="C:cytosol"/>
    <property type="evidence" value="ECO:0007669"/>
    <property type="project" value="TreeGrafter"/>
</dbReference>
<gene>
    <name evidence="4" type="ORF">BO97DRAFT_422123</name>
</gene>
<dbReference type="STRING" id="1450537.A0A395I3V7"/>
<dbReference type="PANTHER" id="PTHR11772">
    <property type="entry name" value="ASPARAGINE SYNTHETASE"/>
    <property type="match status" value="1"/>
</dbReference>
<dbReference type="Gene3D" id="3.40.50.620">
    <property type="entry name" value="HUPs"/>
    <property type="match status" value="2"/>
</dbReference>
<dbReference type="GO" id="GO:0006529">
    <property type="term" value="P:asparagine biosynthetic process"/>
    <property type="evidence" value="ECO:0007669"/>
    <property type="project" value="InterPro"/>
</dbReference>
<dbReference type="SUPFAM" id="SSF52402">
    <property type="entry name" value="Adenine nucleotide alpha hydrolases-like"/>
    <property type="match status" value="1"/>
</dbReference>
<dbReference type="EMBL" id="KZ824273">
    <property type="protein sequence ID" value="RAL14770.1"/>
    <property type="molecule type" value="Genomic_DNA"/>
</dbReference>
<evidence type="ECO:0000256" key="2">
    <source>
        <dbReference type="ARBA" id="ARBA00022840"/>
    </source>
</evidence>
<name>A0A395I3V7_ASPHC</name>
<evidence type="ECO:0000256" key="1">
    <source>
        <dbReference type="ARBA" id="ARBA00022741"/>
    </source>
</evidence>
<dbReference type="InterPro" id="IPR014729">
    <property type="entry name" value="Rossmann-like_a/b/a_fold"/>
</dbReference>
<dbReference type="GeneID" id="37201057"/>
<sequence>MALQRQSGNGINSDRFRAGGSRFRMCHCIRRNRSIFTQLQLASYQYFSAALLHLQLRVNYSEASQADVNGAGKLALADVAQNAGFRVVATGEGADEHFAGYGSLSQNDSLLEPDHSRMTVEYSATKHAEAAQKANASMFPGHDLSKISTLPSTARALNHTRIAGPIPRTSPLFLGPWTNSLNPTDGQTVLLDSLSGETRQAIAEKCHPLHTAEFSYTKSFFANSLLRYLGDNIDMAFQVESRPAFLDHNLTEYANSLPPSLKMKVKYNLCEAVRQFATEEVYKRKKQPYIGPVEFQLDGQCTES</sequence>
<dbReference type="Pfam" id="PF00733">
    <property type="entry name" value="Asn_synthase"/>
    <property type="match status" value="1"/>
</dbReference>
<keyword evidence="2" id="KW-0067">ATP-binding</keyword>
<keyword evidence="5" id="KW-1185">Reference proteome</keyword>
<dbReference type="InterPro" id="IPR001962">
    <property type="entry name" value="Asn_synthase"/>
</dbReference>
<dbReference type="InterPro" id="IPR050795">
    <property type="entry name" value="Asn_Synthetase"/>
</dbReference>
<evidence type="ECO:0000313" key="5">
    <source>
        <dbReference type="Proteomes" id="UP000248961"/>
    </source>
</evidence>
<dbReference type="GO" id="GO:0004066">
    <property type="term" value="F:asparagine synthase (glutamine-hydrolyzing) activity"/>
    <property type="evidence" value="ECO:0007669"/>
    <property type="project" value="InterPro"/>
</dbReference>
<dbReference type="RefSeq" id="XP_025553924.1">
    <property type="nucleotide sequence ID" value="XM_025696768.1"/>
</dbReference>
<evidence type="ECO:0000313" key="4">
    <source>
        <dbReference type="EMBL" id="RAL14770.1"/>
    </source>
</evidence>
<evidence type="ECO:0000259" key="3">
    <source>
        <dbReference type="Pfam" id="PF00733"/>
    </source>
</evidence>
<feature type="domain" description="Asparagine synthetase" evidence="3">
    <location>
        <begin position="72"/>
        <end position="294"/>
    </location>
</feature>
<proteinExistence type="predicted"/>
<dbReference type="Proteomes" id="UP000248961">
    <property type="component" value="Unassembled WGS sequence"/>
</dbReference>
<dbReference type="GO" id="GO:0005524">
    <property type="term" value="F:ATP binding"/>
    <property type="evidence" value="ECO:0007669"/>
    <property type="project" value="UniProtKB-KW"/>
</dbReference>
<dbReference type="PANTHER" id="PTHR11772:SF17">
    <property type="entry name" value="ASPARAGINE SYNTHETASE (EUROFUNG)"/>
    <property type="match status" value="1"/>
</dbReference>
<reference evidence="4 5" key="1">
    <citation type="submission" date="2018-02" db="EMBL/GenBank/DDBJ databases">
        <title>The genomes of Aspergillus section Nigri reveals drivers in fungal speciation.</title>
        <authorList>
            <consortium name="DOE Joint Genome Institute"/>
            <person name="Vesth T.C."/>
            <person name="Nybo J."/>
            <person name="Theobald S."/>
            <person name="Brandl J."/>
            <person name="Frisvad J.C."/>
            <person name="Nielsen K.F."/>
            <person name="Lyhne E.K."/>
            <person name="Kogle M.E."/>
            <person name="Kuo A."/>
            <person name="Riley R."/>
            <person name="Clum A."/>
            <person name="Nolan M."/>
            <person name="Lipzen A."/>
            <person name="Salamov A."/>
            <person name="Henrissat B."/>
            <person name="Wiebenga A."/>
            <person name="De vries R.P."/>
            <person name="Grigoriev I.V."/>
            <person name="Mortensen U.H."/>
            <person name="Andersen M.R."/>
            <person name="Baker S.E."/>
        </authorList>
    </citation>
    <scope>NUCLEOTIDE SEQUENCE [LARGE SCALE GENOMIC DNA]</scope>
    <source>
        <strain evidence="4 5">CBS 101889</strain>
    </source>
</reference>